<dbReference type="Pfam" id="PF03417">
    <property type="entry name" value="AAT"/>
    <property type="match status" value="1"/>
</dbReference>
<gene>
    <name evidence="3" type="ORF">E5987_01485</name>
</gene>
<dbReference type="InterPro" id="IPR005079">
    <property type="entry name" value="Peptidase_C45_hydrolase"/>
</dbReference>
<dbReference type="InterPro" id="IPR047794">
    <property type="entry name" value="C45_proenzyme-like"/>
</dbReference>
<dbReference type="NCBIfam" id="NF040521">
    <property type="entry name" value="C45_proenzyme"/>
    <property type="match status" value="1"/>
</dbReference>
<evidence type="ECO:0000256" key="1">
    <source>
        <dbReference type="SAM" id="SignalP"/>
    </source>
</evidence>
<evidence type="ECO:0000313" key="4">
    <source>
        <dbReference type="Proteomes" id="UP000472580"/>
    </source>
</evidence>
<dbReference type="Gene3D" id="1.10.10.2120">
    <property type="match status" value="1"/>
</dbReference>
<dbReference type="AlphaFoldDB" id="A0A6L6YGF2"/>
<dbReference type="InterPro" id="IPR047801">
    <property type="entry name" value="Peptidase_C45"/>
</dbReference>
<reference evidence="3 4" key="1">
    <citation type="submission" date="2019-12" db="EMBL/GenBank/DDBJ databases">
        <title>Microbes associate with the intestines of laboratory mice.</title>
        <authorList>
            <person name="Navarre W."/>
            <person name="Wong E."/>
        </authorList>
    </citation>
    <scope>NUCLEOTIDE SEQUENCE [LARGE SCALE GENOMIC DNA]</scope>
    <source>
        <strain evidence="3 4">NM82_D38</strain>
    </source>
</reference>
<proteinExistence type="predicted"/>
<dbReference type="EMBL" id="WSRP01000003">
    <property type="protein sequence ID" value="MVX55879.1"/>
    <property type="molecule type" value="Genomic_DNA"/>
</dbReference>
<feature type="signal peptide" evidence="1">
    <location>
        <begin position="1"/>
        <end position="23"/>
    </location>
</feature>
<feature type="chain" id="PRO_5026686910" evidence="1">
    <location>
        <begin position="24"/>
        <end position="391"/>
    </location>
</feature>
<evidence type="ECO:0000259" key="2">
    <source>
        <dbReference type="Pfam" id="PF03417"/>
    </source>
</evidence>
<name>A0A6L6YGF2_9BURK</name>
<comment type="caution">
    <text evidence="3">The sequence shown here is derived from an EMBL/GenBank/DDBJ whole genome shotgun (WGS) entry which is preliminary data.</text>
</comment>
<keyword evidence="1" id="KW-0732">Signal</keyword>
<keyword evidence="3" id="KW-0808">Transferase</keyword>
<evidence type="ECO:0000313" key="3">
    <source>
        <dbReference type="EMBL" id="MVX55879.1"/>
    </source>
</evidence>
<dbReference type="PANTHER" id="PTHR34180:SF1">
    <property type="entry name" value="BETA-ALANYL-DOPAMINE_CARCININE HYDROLASE"/>
    <property type="match status" value="1"/>
</dbReference>
<protein>
    <submittedName>
        <fullName evidence="3">Acyl-CoA--6-aminopenicillanic acid acyl-transferase</fullName>
    </submittedName>
</protein>
<dbReference type="GO" id="GO:0016740">
    <property type="term" value="F:transferase activity"/>
    <property type="evidence" value="ECO:0007669"/>
    <property type="project" value="UniProtKB-KW"/>
</dbReference>
<dbReference type="Gene3D" id="3.60.60.10">
    <property type="entry name" value="Penicillin V Acylase, Chain A"/>
    <property type="match status" value="1"/>
</dbReference>
<accession>A0A6L6YGF2</accession>
<dbReference type="Proteomes" id="UP000472580">
    <property type="component" value="Unassembled WGS sequence"/>
</dbReference>
<dbReference type="RefSeq" id="WP_160334314.1">
    <property type="nucleotide sequence ID" value="NZ_WSRP01000003.1"/>
</dbReference>
<dbReference type="OrthoDB" id="2910336at2"/>
<keyword evidence="4" id="KW-1185">Reference proteome</keyword>
<sequence>MIIRRKFIAALVSSALCGFAAQAKVASELSVPNIHSPEIEKQPFYPFIELKGSALQRGVTYGQSAAEQIDRNIKFYASVFQSSAGIDWEKAKSLAAKFLPVIQKYSPESIEEMKGIAQGSGKSFEDILTLNCRSEVLFANSDACTCIMVPAELGEGGNVFMGQTWDWFAKARSNSVILKVEQEGRPTILMVCEAGLVGGKGLNSEGLGVCLNAASVGKGKIGMPLHLMMRNILNSSLPTEALKAVSAVPRAGSGVFNIASRSNYEMQVEFSPDAFDVIMSKGEALVHTNHYLSALIAPNDVAKSFIPSTYTRLNRVQKQLSKMKGPIGMKGLFRLLSDHELYPESVCYHEDPRLTGDRYCTVYAIVMDVSSGILWISTGYPCEGKISEYRL</sequence>
<dbReference type="PANTHER" id="PTHR34180">
    <property type="entry name" value="PEPTIDASE C45"/>
    <property type="match status" value="1"/>
</dbReference>
<feature type="domain" description="Peptidase C45 hydrolase" evidence="2">
    <location>
        <begin position="156"/>
        <end position="379"/>
    </location>
</feature>
<organism evidence="3 4">
    <name type="scientific">Parasutterella muris</name>
    <dbReference type="NCBI Taxonomy" id="2565572"/>
    <lineage>
        <taxon>Bacteria</taxon>
        <taxon>Pseudomonadati</taxon>
        <taxon>Pseudomonadota</taxon>
        <taxon>Betaproteobacteria</taxon>
        <taxon>Burkholderiales</taxon>
        <taxon>Sutterellaceae</taxon>
        <taxon>Parasutterella</taxon>
    </lineage>
</organism>